<accession>A0A6B0UWJ3</accession>
<proteinExistence type="predicted"/>
<reference evidence="1" key="1">
    <citation type="submission" date="2019-12" db="EMBL/GenBank/DDBJ databases">
        <title>An insight into the sialome of adult female Ixodes ricinus ticks feeding for 6 days.</title>
        <authorList>
            <person name="Perner J."/>
            <person name="Ribeiro J.M.C."/>
        </authorList>
    </citation>
    <scope>NUCLEOTIDE SEQUENCE</scope>
    <source>
        <strain evidence="1">Semi-engorged</strain>
        <tissue evidence="1">Salivary glands</tissue>
    </source>
</reference>
<sequence>MCSWCMDYCCSCCWQRMMSLYTAVHCSGRTPLPKTLQTNSRTVSFEASWMARMPQRNWCVGGSVSVTAVYSKYACFTRSVVINFRRSPNAGSSTSDCRPKSDNKLQSFSSVTAPLFIRIRASSNVMRPSLALSASFRFRKSLASDRFSWLTSM</sequence>
<name>A0A6B0UWJ3_IXORI</name>
<organism evidence="1">
    <name type="scientific">Ixodes ricinus</name>
    <name type="common">Common tick</name>
    <name type="synonym">Acarus ricinus</name>
    <dbReference type="NCBI Taxonomy" id="34613"/>
    <lineage>
        <taxon>Eukaryota</taxon>
        <taxon>Metazoa</taxon>
        <taxon>Ecdysozoa</taxon>
        <taxon>Arthropoda</taxon>
        <taxon>Chelicerata</taxon>
        <taxon>Arachnida</taxon>
        <taxon>Acari</taxon>
        <taxon>Parasitiformes</taxon>
        <taxon>Ixodida</taxon>
        <taxon>Ixodoidea</taxon>
        <taxon>Ixodidae</taxon>
        <taxon>Ixodinae</taxon>
        <taxon>Ixodes</taxon>
    </lineage>
</organism>
<dbReference type="EMBL" id="GIFC01011801">
    <property type="protein sequence ID" value="MXU93884.1"/>
    <property type="molecule type" value="Transcribed_RNA"/>
</dbReference>
<protein>
    <submittedName>
        <fullName evidence="1">Uncharacterized protein</fullName>
    </submittedName>
</protein>
<evidence type="ECO:0000313" key="1">
    <source>
        <dbReference type="EMBL" id="MXU93884.1"/>
    </source>
</evidence>
<dbReference type="AlphaFoldDB" id="A0A6B0UWJ3"/>